<evidence type="ECO:0000313" key="3">
    <source>
        <dbReference type="EMBL" id="GMT02988.1"/>
    </source>
</evidence>
<comment type="caution">
    <text evidence="3">The sequence shown here is derived from an EMBL/GenBank/DDBJ whole genome shotgun (WGS) entry which is preliminary data.</text>
</comment>
<dbReference type="PANTHER" id="PTHR22991">
    <property type="entry name" value="PROTEIN CBG13490"/>
    <property type="match status" value="1"/>
</dbReference>
<dbReference type="Proteomes" id="UP001432027">
    <property type="component" value="Unassembled WGS sequence"/>
</dbReference>
<dbReference type="CDD" id="cd00037">
    <property type="entry name" value="CLECT"/>
    <property type="match status" value="1"/>
</dbReference>
<accession>A0AAV5U8K2</accession>
<keyword evidence="2" id="KW-0732">Signal</keyword>
<feature type="chain" id="PRO_5043708591" description="C-type lectin" evidence="2">
    <location>
        <begin position="17"/>
        <end position="164"/>
    </location>
</feature>
<sequence length="164" mass="18785">MKRLLLFFSILHISHSSCPSGFDLVSDGQCRGLAATVNMVWDYSACNVGIEKCDALEADTVSIHNDEQQAYWKERAPLLIGLECNSESSRWHWVDGSPLDYKPHGGNYDSGKLIHSTARSFQGRTEWSVSRLKRHGKGKGFRMDRRDEMGLQQFSGWIFHHWLR</sequence>
<gene>
    <name evidence="3" type="ORF">PENTCL1PPCAC_25162</name>
</gene>
<dbReference type="InterPro" id="IPR016186">
    <property type="entry name" value="C-type_lectin-like/link_sf"/>
</dbReference>
<reference evidence="3" key="1">
    <citation type="submission" date="2023-10" db="EMBL/GenBank/DDBJ databases">
        <title>Genome assembly of Pristionchus species.</title>
        <authorList>
            <person name="Yoshida K."/>
            <person name="Sommer R.J."/>
        </authorList>
    </citation>
    <scope>NUCLEOTIDE SEQUENCE</scope>
    <source>
        <strain evidence="3">RS0144</strain>
    </source>
</reference>
<proteinExistence type="predicted"/>
<evidence type="ECO:0000256" key="2">
    <source>
        <dbReference type="SAM" id="SignalP"/>
    </source>
</evidence>
<dbReference type="InterPro" id="IPR016187">
    <property type="entry name" value="CTDL_fold"/>
</dbReference>
<dbReference type="InterPro" id="IPR050976">
    <property type="entry name" value="Snaclec"/>
</dbReference>
<dbReference type="PANTHER" id="PTHR22991:SF40">
    <property type="entry name" value="PROTEIN CBG13490"/>
    <property type="match status" value="1"/>
</dbReference>
<evidence type="ECO:0000256" key="1">
    <source>
        <dbReference type="ARBA" id="ARBA00023157"/>
    </source>
</evidence>
<dbReference type="AlphaFoldDB" id="A0AAV5U8K2"/>
<dbReference type="Gene3D" id="3.10.100.10">
    <property type="entry name" value="Mannose-Binding Protein A, subunit A"/>
    <property type="match status" value="1"/>
</dbReference>
<protein>
    <recommendedName>
        <fullName evidence="5">C-type lectin</fullName>
    </recommendedName>
</protein>
<keyword evidence="4" id="KW-1185">Reference proteome</keyword>
<dbReference type="EMBL" id="BTSX01000006">
    <property type="protein sequence ID" value="GMT02988.1"/>
    <property type="molecule type" value="Genomic_DNA"/>
</dbReference>
<keyword evidence="1" id="KW-1015">Disulfide bond</keyword>
<feature type="signal peptide" evidence="2">
    <location>
        <begin position="1"/>
        <end position="16"/>
    </location>
</feature>
<organism evidence="3 4">
    <name type="scientific">Pristionchus entomophagus</name>
    <dbReference type="NCBI Taxonomy" id="358040"/>
    <lineage>
        <taxon>Eukaryota</taxon>
        <taxon>Metazoa</taxon>
        <taxon>Ecdysozoa</taxon>
        <taxon>Nematoda</taxon>
        <taxon>Chromadorea</taxon>
        <taxon>Rhabditida</taxon>
        <taxon>Rhabditina</taxon>
        <taxon>Diplogasteromorpha</taxon>
        <taxon>Diplogasteroidea</taxon>
        <taxon>Neodiplogasteridae</taxon>
        <taxon>Pristionchus</taxon>
    </lineage>
</organism>
<evidence type="ECO:0008006" key="5">
    <source>
        <dbReference type="Google" id="ProtNLM"/>
    </source>
</evidence>
<evidence type="ECO:0000313" key="4">
    <source>
        <dbReference type="Proteomes" id="UP001432027"/>
    </source>
</evidence>
<name>A0AAV5U8K2_9BILA</name>
<dbReference type="SUPFAM" id="SSF56436">
    <property type="entry name" value="C-type lectin-like"/>
    <property type="match status" value="1"/>
</dbReference>